<accession>A0A1B9GFB4</accession>
<keyword evidence="4" id="KW-1185">Reference proteome</keyword>
<dbReference type="AlphaFoldDB" id="A0A1B9GFB4"/>
<gene>
    <name evidence="2" type="ORF">I302_01257</name>
    <name evidence="3" type="ORF">I302_102570</name>
</gene>
<reference evidence="2" key="1">
    <citation type="submission" date="2013-07" db="EMBL/GenBank/DDBJ databases">
        <title>The Genome Sequence of Cryptococcus bestiolae CBS10118.</title>
        <authorList>
            <consortium name="The Broad Institute Genome Sequencing Platform"/>
            <person name="Cuomo C."/>
            <person name="Litvintseva A."/>
            <person name="Chen Y."/>
            <person name="Heitman J."/>
            <person name="Sun S."/>
            <person name="Springer D."/>
            <person name="Dromer F."/>
            <person name="Young S.K."/>
            <person name="Zeng Q."/>
            <person name="Gargeya S."/>
            <person name="Fitzgerald M."/>
            <person name="Abouelleil A."/>
            <person name="Alvarado L."/>
            <person name="Berlin A.M."/>
            <person name="Chapman S.B."/>
            <person name="Dewar J."/>
            <person name="Goldberg J."/>
            <person name="Griggs A."/>
            <person name="Gujja S."/>
            <person name="Hansen M."/>
            <person name="Howarth C."/>
            <person name="Imamovic A."/>
            <person name="Larimer J."/>
            <person name="McCowan C."/>
            <person name="Murphy C."/>
            <person name="Pearson M."/>
            <person name="Priest M."/>
            <person name="Roberts A."/>
            <person name="Saif S."/>
            <person name="Shea T."/>
            <person name="Sykes S."/>
            <person name="Wortman J."/>
            <person name="Nusbaum C."/>
            <person name="Birren B."/>
        </authorList>
    </citation>
    <scope>NUCLEOTIDE SEQUENCE [LARGE SCALE GENOMIC DNA]</scope>
    <source>
        <strain evidence="2">CBS 10118</strain>
    </source>
</reference>
<evidence type="ECO:0000313" key="2">
    <source>
        <dbReference type="EMBL" id="OCF29744.1"/>
    </source>
</evidence>
<reference evidence="2" key="3">
    <citation type="submission" date="2014-01" db="EMBL/GenBank/DDBJ databases">
        <title>Evolution of pathogenesis and genome organization in the Tremellales.</title>
        <authorList>
            <person name="Cuomo C."/>
            <person name="Litvintseva A."/>
            <person name="Heitman J."/>
            <person name="Chen Y."/>
            <person name="Sun S."/>
            <person name="Springer D."/>
            <person name="Dromer F."/>
            <person name="Young S."/>
            <person name="Zeng Q."/>
            <person name="Chapman S."/>
            <person name="Gujja S."/>
            <person name="Saif S."/>
            <person name="Birren B."/>
        </authorList>
    </citation>
    <scope>NUCLEOTIDE SEQUENCE</scope>
    <source>
        <strain evidence="2">CBS 10118</strain>
    </source>
</reference>
<proteinExistence type="predicted"/>
<dbReference type="Proteomes" id="UP000092730">
    <property type="component" value="Chromosome 1"/>
</dbReference>
<protein>
    <submittedName>
        <fullName evidence="2">Uncharacterized protein</fullName>
    </submittedName>
</protein>
<dbReference type="VEuPathDB" id="FungiDB:I302_01257"/>
<evidence type="ECO:0000256" key="1">
    <source>
        <dbReference type="SAM" id="MobiDB-lite"/>
    </source>
</evidence>
<evidence type="ECO:0000313" key="4">
    <source>
        <dbReference type="Proteomes" id="UP000092730"/>
    </source>
</evidence>
<feature type="region of interest" description="Disordered" evidence="1">
    <location>
        <begin position="240"/>
        <end position="260"/>
    </location>
</feature>
<feature type="compositionally biased region" description="Polar residues" evidence="1">
    <location>
        <begin position="244"/>
        <end position="255"/>
    </location>
</feature>
<dbReference type="RefSeq" id="XP_019050814.1">
    <property type="nucleotide sequence ID" value="XM_019187936.1"/>
</dbReference>
<dbReference type="GeneID" id="30205656"/>
<reference evidence="3" key="2">
    <citation type="submission" date="2013-07" db="EMBL/GenBank/DDBJ databases">
        <authorList>
            <consortium name="The Broad Institute Genome Sequencing Platform"/>
            <person name="Cuomo C."/>
            <person name="Litvintseva A."/>
            <person name="Chen Y."/>
            <person name="Heitman J."/>
            <person name="Sun S."/>
            <person name="Springer D."/>
            <person name="Dromer F."/>
            <person name="Young S.K."/>
            <person name="Zeng Q."/>
            <person name="Gargeya S."/>
            <person name="Fitzgerald M."/>
            <person name="Abouelleil A."/>
            <person name="Alvarado L."/>
            <person name="Berlin A.M."/>
            <person name="Chapman S.B."/>
            <person name="Dewar J."/>
            <person name="Goldberg J."/>
            <person name="Griggs A."/>
            <person name="Gujja S."/>
            <person name="Hansen M."/>
            <person name="Howarth C."/>
            <person name="Imamovic A."/>
            <person name="Larimer J."/>
            <person name="McCowan C."/>
            <person name="Murphy C."/>
            <person name="Pearson M."/>
            <person name="Priest M."/>
            <person name="Roberts A."/>
            <person name="Saif S."/>
            <person name="Shea T."/>
            <person name="Sykes S."/>
            <person name="Wortman J."/>
            <person name="Nusbaum C."/>
            <person name="Birren B."/>
        </authorList>
    </citation>
    <scope>NUCLEOTIDE SEQUENCE</scope>
    <source>
        <strain evidence="3">CBS 10118</strain>
    </source>
</reference>
<organism evidence="2">
    <name type="scientific">Kwoniella bestiolae CBS 10118</name>
    <dbReference type="NCBI Taxonomy" id="1296100"/>
    <lineage>
        <taxon>Eukaryota</taxon>
        <taxon>Fungi</taxon>
        <taxon>Dikarya</taxon>
        <taxon>Basidiomycota</taxon>
        <taxon>Agaricomycotina</taxon>
        <taxon>Tremellomycetes</taxon>
        <taxon>Tremellales</taxon>
        <taxon>Cryptococcaceae</taxon>
        <taxon>Kwoniella</taxon>
    </lineage>
</organism>
<dbReference type="EMBL" id="CP144541">
    <property type="protein sequence ID" value="WVW80584.1"/>
    <property type="molecule type" value="Genomic_DNA"/>
</dbReference>
<reference evidence="3" key="4">
    <citation type="submission" date="2024-02" db="EMBL/GenBank/DDBJ databases">
        <title>Comparative genomics of Cryptococcus and Kwoniella reveals pathogenesis evolution and contrasting modes of karyotype evolution via chromosome fusion or intercentromeric recombination.</title>
        <authorList>
            <person name="Coelho M.A."/>
            <person name="David-Palma M."/>
            <person name="Shea T."/>
            <person name="Bowers K."/>
            <person name="McGinley-Smith S."/>
            <person name="Mohammad A.W."/>
            <person name="Gnirke A."/>
            <person name="Yurkov A.M."/>
            <person name="Nowrousian M."/>
            <person name="Sun S."/>
            <person name="Cuomo C.A."/>
            <person name="Heitman J."/>
        </authorList>
    </citation>
    <scope>NUCLEOTIDE SEQUENCE</scope>
    <source>
        <strain evidence="3">CBS 10118</strain>
    </source>
</reference>
<sequence>MIINIFPTEDPGQAIPVGHTIGMGNAISNGSRHEGLPLWVENLMAANKENDIQWTMSYRELYRLHKPDTLKIAARRPRKLPDVDDSTGVVSCIPADPEENGTDLKSRGLVTVWNSHSNTDSSMLVLEQNDHATPPIEVTINLELIASRHLDARSVPRTSSENFVRHRAISERGEDRDKQLFVPGEPDLDDLILLNDPSLDVVTPFPEPSHAPLQIISPMEHYRVFLPSMHNQDVGLTNRELKNPTHSLHPSNQPNSHDRMSNYVKYDQPWVEGSDFYSRDISLQLAVLDSHSHQIQQRRSDFYSQDISEQLAQMSQVNNSSLAYGHSARPDLYFQDQWYINDV</sequence>
<dbReference type="EMBL" id="KI894018">
    <property type="protein sequence ID" value="OCF29744.1"/>
    <property type="molecule type" value="Genomic_DNA"/>
</dbReference>
<dbReference type="KEGG" id="kbi:30205656"/>
<name>A0A1B9GFB4_9TREE</name>
<evidence type="ECO:0000313" key="3">
    <source>
        <dbReference type="EMBL" id="WVW80584.1"/>
    </source>
</evidence>